<protein>
    <recommendedName>
        <fullName evidence="3">IPExxxVDY family protein</fullName>
    </recommendedName>
</protein>
<gene>
    <name evidence="1" type="ORF">A5893_13885</name>
</gene>
<evidence type="ECO:0008006" key="3">
    <source>
        <dbReference type="Google" id="ProtNLM"/>
    </source>
</evidence>
<name>A0A179DBU0_9SPHI</name>
<reference evidence="1 2" key="1">
    <citation type="submission" date="2016-04" db="EMBL/GenBank/DDBJ databases">
        <authorList>
            <person name="Evans L.H."/>
            <person name="Alamgir A."/>
            <person name="Owens N."/>
            <person name="Weber N.D."/>
            <person name="Virtaneva K."/>
            <person name="Barbian K."/>
            <person name="Babar A."/>
            <person name="Rosenke K."/>
        </authorList>
    </citation>
    <scope>NUCLEOTIDE SEQUENCE [LARGE SCALE GENOMIC DNA]</scope>
    <source>
        <strain evidence="1 2">CCM 8644</strain>
    </source>
</reference>
<reference evidence="1 2" key="2">
    <citation type="submission" date="2016-06" db="EMBL/GenBank/DDBJ databases">
        <title>Pedobacter psychrophilus sp. nov., isolated from Antarctic fragmentary rock.</title>
        <authorList>
            <person name="Svec P."/>
        </authorList>
    </citation>
    <scope>NUCLEOTIDE SEQUENCE [LARGE SCALE GENOMIC DNA]</scope>
    <source>
        <strain evidence="1 2">CCM 8644</strain>
    </source>
</reference>
<evidence type="ECO:0000313" key="2">
    <source>
        <dbReference type="Proteomes" id="UP000078459"/>
    </source>
</evidence>
<keyword evidence="2" id="KW-1185">Reference proteome</keyword>
<dbReference type="EMBL" id="LWHJ01000030">
    <property type="protein sequence ID" value="OAQ38511.1"/>
    <property type="molecule type" value="Genomic_DNA"/>
</dbReference>
<dbReference type="STRING" id="1826909.A5893_13885"/>
<dbReference type="RefSeq" id="WP_068823283.1">
    <property type="nucleotide sequence ID" value="NZ_LWHJ01000030.1"/>
</dbReference>
<dbReference type="NCBIfam" id="NF033205">
    <property type="entry name" value="IPExxxVDY"/>
    <property type="match status" value="1"/>
</dbReference>
<organism evidence="1 2">
    <name type="scientific">Pedobacter psychrophilus</name>
    <dbReference type="NCBI Taxonomy" id="1826909"/>
    <lineage>
        <taxon>Bacteria</taxon>
        <taxon>Pseudomonadati</taxon>
        <taxon>Bacteroidota</taxon>
        <taxon>Sphingobacteriia</taxon>
        <taxon>Sphingobacteriales</taxon>
        <taxon>Sphingobacteriaceae</taxon>
        <taxon>Pedobacter</taxon>
    </lineage>
</organism>
<comment type="caution">
    <text evidence="1">The sequence shown here is derived from an EMBL/GenBank/DDBJ whole genome shotgun (WGS) entry which is preliminary data.</text>
</comment>
<dbReference type="InterPro" id="IPR047690">
    <property type="entry name" value="IPExxxVDY_fam"/>
</dbReference>
<proteinExistence type="predicted"/>
<dbReference type="OrthoDB" id="676614at2"/>
<accession>A0A179DBU0</accession>
<dbReference type="AlphaFoldDB" id="A0A179DBU0"/>
<dbReference type="Proteomes" id="UP000078459">
    <property type="component" value="Unassembled WGS sequence"/>
</dbReference>
<sequence length="138" mass="16362">MIKKFLKLELDFNFNLLAITSQLRDYRLCFVINKHTETDFRKDEDLTLAFKNLPVKYFSKYLYCTADFGCEFYLIANKGTEGYLIPEMKETDYFILIKQYIDEEDLDLFLAQLKLIDEIQAVVDINPAKLKSKENLIF</sequence>
<evidence type="ECO:0000313" key="1">
    <source>
        <dbReference type="EMBL" id="OAQ38511.1"/>
    </source>
</evidence>